<dbReference type="GO" id="GO:0006508">
    <property type="term" value="P:proteolysis"/>
    <property type="evidence" value="ECO:0007669"/>
    <property type="project" value="InterPro"/>
</dbReference>
<name>A0A4Y2SDD2_ARAVE</name>
<protein>
    <recommendedName>
        <fullName evidence="4">Peptidase A2 domain-containing protein</fullName>
    </recommendedName>
</protein>
<evidence type="ECO:0008006" key="4">
    <source>
        <dbReference type="Google" id="ProtNLM"/>
    </source>
</evidence>
<evidence type="ECO:0000313" key="3">
    <source>
        <dbReference type="Proteomes" id="UP000499080"/>
    </source>
</evidence>
<reference evidence="2 3" key="1">
    <citation type="journal article" date="2019" name="Sci. Rep.">
        <title>Orb-weaving spider Araneus ventricosus genome elucidates the spidroin gene catalogue.</title>
        <authorList>
            <person name="Kono N."/>
            <person name="Nakamura H."/>
            <person name="Ohtoshi R."/>
            <person name="Moran D.A.P."/>
            <person name="Shinohara A."/>
            <person name="Yoshida Y."/>
            <person name="Fujiwara M."/>
            <person name="Mori M."/>
            <person name="Tomita M."/>
            <person name="Arakawa K."/>
        </authorList>
    </citation>
    <scope>NUCLEOTIDE SEQUENCE [LARGE SCALE GENOMIC DNA]</scope>
</reference>
<evidence type="ECO:0000313" key="2">
    <source>
        <dbReference type="EMBL" id="GBN86244.1"/>
    </source>
</evidence>
<dbReference type="PANTHER" id="PTHR46888">
    <property type="entry name" value="ZINC KNUCKLE DOMAINCONTAINING PROTEIN-RELATED"/>
    <property type="match status" value="1"/>
</dbReference>
<feature type="compositionally biased region" description="Basic and acidic residues" evidence="1">
    <location>
        <begin position="220"/>
        <end position="237"/>
    </location>
</feature>
<dbReference type="Gene3D" id="2.40.70.10">
    <property type="entry name" value="Acid Proteases"/>
    <property type="match status" value="1"/>
</dbReference>
<accession>A0A4Y2SDD2</accession>
<dbReference type="AlphaFoldDB" id="A0A4Y2SDD2"/>
<comment type="caution">
    <text evidence="2">The sequence shown here is derived from an EMBL/GenBank/DDBJ whole genome shotgun (WGS) entry which is preliminary data.</text>
</comment>
<proteinExistence type="predicted"/>
<dbReference type="InterPro" id="IPR001969">
    <property type="entry name" value="Aspartic_peptidase_AS"/>
</dbReference>
<feature type="compositionally biased region" description="Polar residues" evidence="1">
    <location>
        <begin position="238"/>
        <end position="249"/>
    </location>
</feature>
<feature type="region of interest" description="Disordered" evidence="1">
    <location>
        <begin position="431"/>
        <end position="450"/>
    </location>
</feature>
<feature type="compositionally biased region" description="Basic and acidic residues" evidence="1">
    <location>
        <begin position="439"/>
        <end position="450"/>
    </location>
</feature>
<dbReference type="PANTHER" id="PTHR46888:SF1">
    <property type="entry name" value="RIBONUCLEASE H"/>
    <property type="match status" value="1"/>
</dbReference>
<dbReference type="EMBL" id="BGPR01021191">
    <property type="protein sequence ID" value="GBN86244.1"/>
    <property type="molecule type" value="Genomic_DNA"/>
</dbReference>
<dbReference type="SUPFAM" id="SSF50630">
    <property type="entry name" value="Acid proteases"/>
    <property type="match status" value="1"/>
</dbReference>
<gene>
    <name evidence="2" type="ORF">AVEN_59000_1</name>
</gene>
<feature type="compositionally biased region" description="Low complexity" evidence="1">
    <location>
        <begin position="250"/>
        <end position="263"/>
    </location>
</feature>
<keyword evidence="3" id="KW-1185">Reference proteome</keyword>
<dbReference type="PROSITE" id="PS00141">
    <property type="entry name" value="ASP_PROTEASE"/>
    <property type="match status" value="1"/>
</dbReference>
<sequence length="538" mass="61904">MAFILKSKKDDLIVLASELKLEVRTAEHPRVTSNEINKLLHKFEPKEDISLYLVLFERQASRIAIPKELWVSHLVGLLPLEITHIIAREPEEQANNYEHVKNLLLERCKLTPEKFRQLFVTHKKSEEKTWIDFYHELNIYFNGWTKGLKVDIYDKLKDLIITDQMKKEAPIEFKEHFLDEWSNIISPNELAEKLEEFEDVRKTLKPKYFGNNFFKGRNENKGRYNKFEKQPRYENRSGESNFSGNQARRNYSNSPHYSHSSSPKYKKSTDHVEETSNLVRTCSIAYQGEVQTRNITLGKELITAVVDTGSSASLVREDISRKIIDRSKLSQNRIVLSGIGGSKVSTKGSFQQVFTVDGDEYCLTWHIVPTTQLKFEAVIGSDILDQASFKFTDDGVKFCKDKDEPRNWSMQIFVANPSDCANPVVLEKKRQSSTIANEDNAKPMSHDEKRQLSLKNKLPGDQLGKNVHDIPSRRTNTTTPIVNPKPKPDISPHQDVQVNQVNYSGQRAVEENLHLILSPQRISFKPAYPDGQERPNCC</sequence>
<dbReference type="CDD" id="cd00303">
    <property type="entry name" value="retropepsin_like"/>
    <property type="match status" value="1"/>
</dbReference>
<dbReference type="GO" id="GO:0004190">
    <property type="term" value="F:aspartic-type endopeptidase activity"/>
    <property type="evidence" value="ECO:0007669"/>
    <property type="project" value="InterPro"/>
</dbReference>
<evidence type="ECO:0000256" key="1">
    <source>
        <dbReference type="SAM" id="MobiDB-lite"/>
    </source>
</evidence>
<organism evidence="2 3">
    <name type="scientific">Araneus ventricosus</name>
    <name type="common">Orbweaver spider</name>
    <name type="synonym">Epeira ventricosa</name>
    <dbReference type="NCBI Taxonomy" id="182803"/>
    <lineage>
        <taxon>Eukaryota</taxon>
        <taxon>Metazoa</taxon>
        <taxon>Ecdysozoa</taxon>
        <taxon>Arthropoda</taxon>
        <taxon>Chelicerata</taxon>
        <taxon>Arachnida</taxon>
        <taxon>Araneae</taxon>
        <taxon>Araneomorphae</taxon>
        <taxon>Entelegynae</taxon>
        <taxon>Araneoidea</taxon>
        <taxon>Araneidae</taxon>
        <taxon>Araneus</taxon>
    </lineage>
</organism>
<feature type="region of interest" description="Disordered" evidence="1">
    <location>
        <begin position="220"/>
        <end position="272"/>
    </location>
</feature>
<dbReference type="Proteomes" id="UP000499080">
    <property type="component" value="Unassembled WGS sequence"/>
</dbReference>
<feature type="region of interest" description="Disordered" evidence="1">
    <location>
        <begin position="455"/>
        <end position="493"/>
    </location>
</feature>
<dbReference type="InterPro" id="IPR021109">
    <property type="entry name" value="Peptidase_aspartic_dom_sf"/>
</dbReference>